<name>A0A6L9Y356_9MICO</name>
<reference evidence="1 2" key="1">
    <citation type="journal article" date="2014" name="J. Microbiol.">
        <title>Diaminobutyricibacter tongyongensis gen. nov., sp. nov. and Homoserinibacter gongjuensis gen. nov., sp. nov. belong to the family Microbacteriaceae.</title>
        <authorList>
            <person name="Kim S.J."/>
            <person name="Ahn J.H."/>
            <person name="Weon H.Y."/>
            <person name="Hamada M."/>
            <person name="Suzuki K."/>
            <person name="Kwon S.W."/>
        </authorList>
    </citation>
    <scope>NUCLEOTIDE SEQUENCE [LARGE SCALE GENOMIC DNA]</scope>
    <source>
        <strain evidence="1 2">NBRC 108724</strain>
    </source>
</reference>
<comment type="caution">
    <text evidence="1">The sequence shown here is derived from an EMBL/GenBank/DDBJ whole genome shotgun (WGS) entry which is preliminary data.</text>
</comment>
<proteinExistence type="predicted"/>
<organism evidence="1 2">
    <name type="scientific">Leifsonia tongyongensis</name>
    <dbReference type="NCBI Taxonomy" id="1268043"/>
    <lineage>
        <taxon>Bacteria</taxon>
        <taxon>Bacillati</taxon>
        <taxon>Actinomycetota</taxon>
        <taxon>Actinomycetes</taxon>
        <taxon>Micrococcales</taxon>
        <taxon>Microbacteriaceae</taxon>
        <taxon>Leifsonia</taxon>
    </lineage>
</organism>
<dbReference type="PANTHER" id="PTHR33558:SF1">
    <property type="entry name" value="GLUTAREDOXIN-LIKE PROTEIN C5ORF63 HOMOLOG"/>
    <property type="match status" value="1"/>
</dbReference>
<evidence type="ECO:0000313" key="1">
    <source>
        <dbReference type="EMBL" id="NEN08006.1"/>
    </source>
</evidence>
<dbReference type="RefSeq" id="WP_163291503.1">
    <property type="nucleotide sequence ID" value="NZ_JAAGWY010000006.1"/>
</dbReference>
<protein>
    <submittedName>
        <fullName evidence="1">Glutaredoxin family protein</fullName>
    </submittedName>
</protein>
<dbReference type="PANTHER" id="PTHR33558">
    <property type="entry name" value="GLUTAREDOXIN-LIKE PROTEIN C5ORF63 HOMOLOG"/>
    <property type="match status" value="1"/>
</dbReference>
<dbReference type="SUPFAM" id="SSF52833">
    <property type="entry name" value="Thioredoxin-like"/>
    <property type="match status" value="1"/>
</dbReference>
<dbReference type="InterPro" id="IPR036249">
    <property type="entry name" value="Thioredoxin-like_sf"/>
</dbReference>
<evidence type="ECO:0000313" key="2">
    <source>
        <dbReference type="Proteomes" id="UP000474967"/>
    </source>
</evidence>
<gene>
    <name evidence="1" type="ORF">G3T36_19285</name>
</gene>
<dbReference type="InterPro" id="IPR008554">
    <property type="entry name" value="Glutaredoxin-like"/>
</dbReference>
<accession>A0A6L9Y356</accession>
<dbReference type="Pfam" id="PF05768">
    <property type="entry name" value="Glrx-like"/>
    <property type="match status" value="1"/>
</dbReference>
<keyword evidence="2" id="KW-1185">Reference proteome</keyword>
<dbReference type="Proteomes" id="UP000474967">
    <property type="component" value="Unassembled WGS sequence"/>
</dbReference>
<dbReference type="InterPro" id="IPR052565">
    <property type="entry name" value="Glutaredoxin-like_YDR286C"/>
</dbReference>
<dbReference type="AlphaFoldDB" id="A0A6L9Y356"/>
<dbReference type="EMBL" id="JAAGWY010000006">
    <property type="protein sequence ID" value="NEN08006.1"/>
    <property type="molecule type" value="Genomic_DNA"/>
</dbReference>
<sequence>MSHVDLTLIGKPGCHLCDDARDAITSVIAALPEGSPRVSLSERSILDDAQLLERYADEIPVVLIDGRMHTYWRVDPARLRTALLEAS</sequence>
<dbReference type="Gene3D" id="3.40.30.10">
    <property type="entry name" value="Glutaredoxin"/>
    <property type="match status" value="1"/>
</dbReference>